<gene>
    <name evidence="2" type="ordered locus">Hbut_0021</name>
</gene>
<protein>
    <recommendedName>
        <fullName evidence="4">SIS domain-containing protein</fullName>
    </recommendedName>
</protein>
<proteinExistence type="predicted"/>
<reference evidence="2 3" key="1">
    <citation type="journal article" date="2007" name="Archaea">
        <title>The genome of Hyperthermus butylicus: a sulfur-reducing, peptide fermenting, neutrophilic Crenarchaeote growing up to 108 degrees C.</title>
        <authorList>
            <person name="Brugger K."/>
            <person name="Chen L."/>
            <person name="Stark M."/>
            <person name="Zibat A."/>
            <person name="Redder P."/>
            <person name="Ruepp A."/>
            <person name="Awayez M."/>
            <person name="She Q."/>
            <person name="Garrett R.A."/>
            <person name="Klenk H.P."/>
        </authorList>
    </citation>
    <scope>NUCLEOTIDE SEQUENCE [LARGE SCALE GENOMIC DNA]</scope>
    <source>
        <strain evidence="3">DSM 5456 / JCM 9403 / PLM1-5</strain>
    </source>
</reference>
<organism evidence="2 3">
    <name type="scientific">Hyperthermus butylicus (strain DSM 5456 / JCM 9403 / PLM1-5)</name>
    <dbReference type="NCBI Taxonomy" id="415426"/>
    <lineage>
        <taxon>Archaea</taxon>
        <taxon>Thermoproteota</taxon>
        <taxon>Thermoprotei</taxon>
        <taxon>Desulfurococcales</taxon>
        <taxon>Pyrodictiaceae</taxon>
        <taxon>Hyperthermus</taxon>
    </lineage>
</organism>
<dbReference type="STRING" id="415426.Hbut_0021"/>
<dbReference type="GeneID" id="4781764"/>
<dbReference type="EMBL" id="CP000493">
    <property type="protein sequence ID" value="ABM79899.1"/>
    <property type="molecule type" value="Genomic_DNA"/>
</dbReference>
<evidence type="ECO:0000313" key="3">
    <source>
        <dbReference type="Proteomes" id="UP000002593"/>
    </source>
</evidence>
<keyword evidence="1" id="KW-0175">Coiled coil</keyword>
<evidence type="ECO:0000313" key="2">
    <source>
        <dbReference type="EMBL" id="ABM79899.1"/>
    </source>
</evidence>
<keyword evidence="3" id="KW-1185">Reference proteome</keyword>
<dbReference type="OrthoDB" id="378717at2157"/>
<feature type="coiled-coil region" evidence="1">
    <location>
        <begin position="9"/>
        <end position="36"/>
    </location>
</feature>
<dbReference type="eggNOG" id="arCOG05960">
    <property type="taxonomic scope" value="Archaea"/>
</dbReference>
<dbReference type="KEGG" id="hbu:Hbut_0021"/>
<dbReference type="Proteomes" id="UP000002593">
    <property type="component" value="Chromosome"/>
</dbReference>
<sequence>MLQLTRDSTPLTREKLKRLEKQAEELAKRIFSFLNQSYSELYLTYAGTRYALAAATLGYWVLRQITTTSVRLEPIEALIYHIVAYREENIAVILFAEAGAENIVGRAIDATKLTGVSLVAVTPPLPPVLKARAPSEESIGRSCIRENPPHICSCSCQALRKTRQKT</sequence>
<accession>A2BIU3</accession>
<dbReference type="RefSeq" id="WP_011821216.1">
    <property type="nucleotide sequence ID" value="NC_008818.1"/>
</dbReference>
<evidence type="ECO:0008006" key="4">
    <source>
        <dbReference type="Google" id="ProtNLM"/>
    </source>
</evidence>
<dbReference type="HOGENOM" id="CLU_1598995_0_0_2"/>
<dbReference type="EnsemblBacteria" id="ABM79899">
    <property type="protein sequence ID" value="ABM79899"/>
    <property type="gene ID" value="Hbut_0021"/>
</dbReference>
<dbReference type="AlphaFoldDB" id="A2BIU3"/>
<name>A2BIU3_HYPBU</name>
<evidence type="ECO:0000256" key="1">
    <source>
        <dbReference type="SAM" id="Coils"/>
    </source>
</evidence>